<evidence type="ECO:0000313" key="1">
    <source>
        <dbReference type="EMBL" id="TQN72828.1"/>
    </source>
</evidence>
<dbReference type="AlphaFoldDB" id="A0A5Q4C0I4"/>
<comment type="caution">
    <text evidence="1">The sequence shown here is derived from an EMBL/GenBank/DDBJ whole genome shotgun (WGS) entry which is preliminary data.</text>
</comment>
<proteinExistence type="predicted"/>
<evidence type="ECO:0000313" key="2">
    <source>
        <dbReference type="Proteomes" id="UP000326340"/>
    </source>
</evidence>
<feature type="non-terminal residue" evidence="1">
    <location>
        <position position="1"/>
    </location>
</feature>
<reference evidence="1 2" key="1">
    <citation type="journal article" date="2019" name="Sci. Rep.">
        <title>Colletotrichum shisoi sp. nov., an anthracnose pathogen of Perilla frutescens in Japan: molecular phylogenetic, morphological and genomic evidence.</title>
        <authorList>
            <person name="Gan P."/>
            <person name="Tsushima A."/>
            <person name="Hiroyama R."/>
            <person name="Narusaka M."/>
            <person name="Takano Y."/>
            <person name="Narusaka Y."/>
            <person name="Kawaradani M."/>
            <person name="Damm U."/>
            <person name="Shirasu K."/>
        </authorList>
    </citation>
    <scope>NUCLEOTIDE SEQUENCE [LARGE SCALE GENOMIC DNA]</scope>
    <source>
        <strain evidence="1 2">PG-2018a</strain>
    </source>
</reference>
<organism evidence="1 2">
    <name type="scientific">Colletotrichum shisoi</name>
    <dbReference type="NCBI Taxonomy" id="2078593"/>
    <lineage>
        <taxon>Eukaryota</taxon>
        <taxon>Fungi</taxon>
        <taxon>Dikarya</taxon>
        <taxon>Ascomycota</taxon>
        <taxon>Pezizomycotina</taxon>
        <taxon>Sordariomycetes</taxon>
        <taxon>Hypocreomycetidae</taxon>
        <taxon>Glomerellales</taxon>
        <taxon>Glomerellaceae</taxon>
        <taxon>Colletotrichum</taxon>
        <taxon>Colletotrichum destructivum species complex</taxon>
    </lineage>
</organism>
<protein>
    <submittedName>
        <fullName evidence="1">Uncharacterized protein</fullName>
    </submittedName>
</protein>
<gene>
    <name evidence="1" type="ORF">CSHISOI_02656</name>
</gene>
<dbReference type="EMBL" id="PUHP01000140">
    <property type="protein sequence ID" value="TQN72828.1"/>
    <property type="molecule type" value="Genomic_DNA"/>
</dbReference>
<keyword evidence="2" id="KW-1185">Reference proteome</keyword>
<name>A0A5Q4C0I4_9PEZI</name>
<accession>A0A5Q4C0I4</accession>
<dbReference type="Proteomes" id="UP000326340">
    <property type="component" value="Unassembled WGS sequence"/>
</dbReference>
<sequence length="70" mass="7526">GGGGSVSRILHQEATSGITTQPIQYQFPRPSLSYPSSGLTLPPGLYEAKAVPLEVAQVHNMYKKRVENTA</sequence>